<comment type="caution">
    <text evidence="2">The sequence shown here is derived from an EMBL/GenBank/DDBJ whole genome shotgun (WGS) entry which is preliminary data.</text>
</comment>
<keyword evidence="3" id="KW-1185">Reference proteome</keyword>
<sequence>MELDQSNLTSAASDADIDMLVAGNQMMSEADDNSNVGGRLDTESDSESNPDDGASYLSNADNASAQR</sequence>
<evidence type="ECO:0000313" key="3">
    <source>
        <dbReference type="Proteomes" id="UP000194236"/>
    </source>
</evidence>
<dbReference type="Proteomes" id="UP000194236">
    <property type="component" value="Unassembled WGS sequence"/>
</dbReference>
<dbReference type="AlphaFoldDB" id="A0A1Y3BGG6"/>
<organism evidence="2 3">
    <name type="scientific">Euroglyphus maynei</name>
    <name type="common">Mayne's house dust mite</name>
    <dbReference type="NCBI Taxonomy" id="6958"/>
    <lineage>
        <taxon>Eukaryota</taxon>
        <taxon>Metazoa</taxon>
        <taxon>Ecdysozoa</taxon>
        <taxon>Arthropoda</taxon>
        <taxon>Chelicerata</taxon>
        <taxon>Arachnida</taxon>
        <taxon>Acari</taxon>
        <taxon>Acariformes</taxon>
        <taxon>Sarcoptiformes</taxon>
        <taxon>Astigmata</taxon>
        <taxon>Psoroptidia</taxon>
        <taxon>Analgoidea</taxon>
        <taxon>Pyroglyphidae</taxon>
        <taxon>Pyroglyphinae</taxon>
        <taxon>Euroglyphus</taxon>
    </lineage>
</organism>
<evidence type="ECO:0000256" key="1">
    <source>
        <dbReference type="SAM" id="MobiDB-lite"/>
    </source>
</evidence>
<proteinExistence type="predicted"/>
<feature type="region of interest" description="Disordered" evidence="1">
    <location>
        <begin position="20"/>
        <end position="67"/>
    </location>
</feature>
<reference evidence="2 3" key="1">
    <citation type="submission" date="2017-03" db="EMBL/GenBank/DDBJ databases">
        <title>Genome Survey of Euroglyphus maynei.</title>
        <authorList>
            <person name="Arlian L.G."/>
            <person name="Morgan M.S."/>
            <person name="Rider S.D."/>
        </authorList>
    </citation>
    <scope>NUCLEOTIDE SEQUENCE [LARGE SCALE GENOMIC DNA]</scope>
    <source>
        <strain evidence="2">Arlian Lab</strain>
        <tissue evidence="2">Whole body</tissue>
    </source>
</reference>
<feature type="compositionally biased region" description="Polar residues" evidence="1">
    <location>
        <begin position="56"/>
        <end position="67"/>
    </location>
</feature>
<feature type="non-terminal residue" evidence="2">
    <location>
        <position position="67"/>
    </location>
</feature>
<accession>A0A1Y3BGG6</accession>
<protein>
    <submittedName>
        <fullName evidence="2">Uncharacterized protein</fullName>
    </submittedName>
</protein>
<evidence type="ECO:0000313" key="2">
    <source>
        <dbReference type="EMBL" id="OTF80010.1"/>
    </source>
</evidence>
<dbReference type="EMBL" id="MUJZ01020344">
    <property type="protein sequence ID" value="OTF80010.1"/>
    <property type="molecule type" value="Genomic_DNA"/>
</dbReference>
<name>A0A1Y3BGG6_EURMA</name>
<gene>
    <name evidence="2" type="ORF">BLA29_010376</name>
</gene>